<feature type="signal peptide" evidence="7">
    <location>
        <begin position="1"/>
        <end position="19"/>
    </location>
</feature>
<dbReference type="EC" id="3.2.1.52" evidence="3"/>
<name>A0A975G5J9_9BACT</name>
<protein>
    <recommendedName>
        <fullName evidence="3">beta-N-acetylhexosaminidase</fullName>
        <ecNumber evidence="3">3.2.1.52</ecNumber>
    </recommendedName>
</protein>
<dbReference type="Pfam" id="PF00728">
    <property type="entry name" value="Glyco_hydro_20"/>
    <property type="match status" value="1"/>
</dbReference>
<dbReference type="CDD" id="cd06563">
    <property type="entry name" value="GH20_chitobiase-like"/>
    <property type="match status" value="1"/>
</dbReference>
<keyword evidence="4" id="KW-0378">Hydrolase</keyword>
<proteinExistence type="inferred from homology"/>
<dbReference type="PRINTS" id="PR00738">
    <property type="entry name" value="GLHYDRLASE20"/>
</dbReference>
<dbReference type="Gene3D" id="3.30.379.10">
    <property type="entry name" value="Chitobiase/beta-hexosaminidase domain 2-like"/>
    <property type="match status" value="1"/>
</dbReference>
<comment type="catalytic activity">
    <reaction evidence="1">
        <text>Hydrolysis of terminal non-reducing N-acetyl-D-hexosamine residues in N-acetyl-beta-D-hexosaminides.</text>
        <dbReference type="EC" id="3.2.1.52"/>
    </reaction>
</comment>
<sequence length="839" mass="92142">MFRSISPVLLCGVAAVAQAQVPLPASVQAGSGKFVLKADDAIQTNSPVAAKEAEKFAAGLRTSTGLPLTVGTAQARIRIGIDESVRAAAGDEGYRLNVTPEQIQLTAATAEGLYHGIQTLRQLLPPAAFSTQKVGGIEWSMGSVKIDDRPRFGWRGFMLDESRHFFGMDYVKHLLDAMAARKMNVFHWHLSDDDGWRIEIKSWPKLTEVGAWRGTECALPNTREGETHKRYGGFYTQEQIKEIVAYAAERHIDIMPELDMPGHCLAVVTAYPETLPGTADDSVSVQGVKSNVISPAREENYKMVDDIIREVATLFPFQFIHVGGDEVNHNAWSKDPRIKELMERENLKNLSAVQNYFTRRLEGIISKHQRRMVGWNEILGGGNLRPDTTVMAWTGTGPGFEAAKKGHPVIMAPGPYCYFDMGYGGPDEPKTHWWAGNVETSKTYSFDPTAGGNLTPDQQALIQGAHSALWTEFVTDGEAADYRIFPRLNALAEVAWTPQEKRNWDDFTKRFGNDLERLHYQGIAFRVPPPTALWKQGVAKLVPPFPGAEMHYTTDGSKPTATSPRYESVIPITDPNKLRYITVFHGRTSPAKNGAEREGFAKWSPENITADWKPVDFDATSVVTADGIHRAVFQFNSGGKKLMIRKVELLRDGKVIATDAHDGESGGKAVNNSYRLPVTGHRSGSKYTLRAEIKGDGGNDSRGGISLDRAEGLEPEMTVTATANGYQDHTTASLPTWTPGAFFWSDRPLKDGDTVTFTFKNPLPLRQVELPTGEASGTKDQIQNAVLEVSADGKSFKKVADFSYGSAKAALDGKAVTAIRLRATGAHAGWCIVRLPLLK</sequence>
<evidence type="ECO:0000259" key="9">
    <source>
        <dbReference type="Pfam" id="PF02838"/>
    </source>
</evidence>
<dbReference type="SUPFAM" id="SSF51445">
    <property type="entry name" value="(Trans)glycosidases"/>
    <property type="match status" value="1"/>
</dbReference>
<dbReference type="InterPro" id="IPR059177">
    <property type="entry name" value="GH29D-like_dom"/>
</dbReference>
<feature type="domain" description="Glycoside hydrolase family 20 catalytic" evidence="8">
    <location>
        <begin position="152"/>
        <end position="498"/>
    </location>
</feature>
<feature type="chain" id="PRO_5037386377" description="beta-N-acetylhexosaminidase" evidence="7">
    <location>
        <begin position="20"/>
        <end position="839"/>
    </location>
</feature>
<dbReference type="PANTHER" id="PTHR22600:SF57">
    <property type="entry name" value="BETA-N-ACETYLHEXOSAMINIDASE"/>
    <property type="match status" value="1"/>
</dbReference>
<evidence type="ECO:0000256" key="7">
    <source>
        <dbReference type="SAM" id="SignalP"/>
    </source>
</evidence>
<evidence type="ECO:0000259" key="8">
    <source>
        <dbReference type="Pfam" id="PF00728"/>
    </source>
</evidence>
<evidence type="ECO:0000256" key="2">
    <source>
        <dbReference type="ARBA" id="ARBA00006285"/>
    </source>
</evidence>
<gene>
    <name evidence="11" type="ORF">KBB96_12700</name>
</gene>
<dbReference type="Pfam" id="PF02838">
    <property type="entry name" value="Glyco_hydro_20b"/>
    <property type="match status" value="1"/>
</dbReference>
<evidence type="ECO:0000256" key="3">
    <source>
        <dbReference type="ARBA" id="ARBA00012663"/>
    </source>
</evidence>
<evidence type="ECO:0000256" key="5">
    <source>
        <dbReference type="ARBA" id="ARBA00023295"/>
    </source>
</evidence>
<comment type="similarity">
    <text evidence="2">Belongs to the glycosyl hydrolase 20 family.</text>
</comment>
<dbReference type="GO" id="GO:0004563">
    <property type="term" value="F:beta-N-acetylhexosaminidase activity"/>
    <property type="evidence" value="ECO:0007669"/>
    <property type="project" value="UniProtKB-EC"/>
</dbReference>
<dbReference type="InterPro" id="IPR015883">
    <property type="entry name" value="Glyco_hydro_20_cat"/>
</dbReference>
<dbReference type="Proteomes" id="UP000676169">
    <property type="component" value="Chromosome"/>
</dbReference>
<dbReference type="KEGG" id="lamb:KBB96_12700"/>
<evidence type="ECO:0000256" key="6">
    <source>
        <dbReference type="PIRSR" id="PIRSR625705-1"/>
    </source>
</evidence>
<accession>A0A975G5J9</accession>
<feature type="active site" description="Proton donor" evidence="6">
    <location>
        <position position="326"/>
    </location>
</feature>
<dbReference type="RefSeq" id="WP_211629818.1">
    <property type="nucleotide sequence ID" value="NZ_CP073100.1"/>
</dbReference>
<dbReference type="GO" id="GO:0005975">
    <property type="term" value="P:carbohydrate metabolic process"/>
    <property type="evidence" value="ECO:0007669"/>
    <property type="project" value="InterPro"/>
</dbReference>
<dbReference type="InterPro" id="IPR017853">
    <property type="entry name" value="GH"/>
</dbReference>
<reference evidence="11" key="1">
    <citation type="submission" date="2021-04" db="EMBL/GenBank/DDBJ databases">
        <title>Luteolibacter sp. 32A isolated from the skin of an Anderson's salamander (Ambystoma andersonii).</title>
        <authorList>
            <person name="Spergser J."/>
            <person name="Busse H.-J."/>
        </authorList>
    </citation>
    <scope>NUCLEOTIDE SEQUENCE</scope>
    <source>
        <strain evidence="11">32A</strain>
    </source>
</reference>
<dbReference type="InterPro" id="IPR029018">
    <property type="entry name" value="Hex-like_dom2"/>
</dbReference>
<dbReference type="InterPro" id="IPR025705">
    <property type="entry name" value="Beta_hexosaminidase_sua/sub"/>
</dbReference>
<evidence type="ECO:0000256" key="4">
    <source>
        <dbReference type="ARBA" id="ARBA00022801"/>
    </source>
</evidence>
<evidence type="ECO:0000259" key="10">
    <source>
        <dbReference type="Pfam" id="PF13290"/>
    </source>
</evidence>
<dbReference type="GO" id="GO:0030203">
    <property type="term" value="P:glycosaminoglycan metabolic process"/>
    <property type="evidence" value="ECO:0007669"/>
    <property type="project" value="TreeGrafter"/>
</dbReference>
<dbReference type="PANTHER" id="PTHR22600">
    <property type="entry name" value="BETA-HEXOSAMINIDASE"/>
    <property type="match status" value="1"/>
</dbReference>
<feature type="domain" description="Beta-hexosaminidase bacterial type N-terminal" evidence="9">
    <location>
        <begin position="21"/>
        <end position="128"/>
    </location>
</feature>
<dbReference type="Pfam" id="PF13290">
    <property type="entry name" value="CHB_HEX_C_1"/>
    <property type="match status" value="1"/>
</dbReference>
<dbReference type="SUPFAM" id="SSF55545">
    <property type="entry name" value="beta-N-acetylhexosaminidase-like domain"/>
    <property type="match status" value="1"/>
</dbReference>
<evidence type="ECO:0000256" key="1">
    <source>
        <dbReference type="ARBA" id="ARBA00001231"/>
    </source>
</evidence>
<keyword evidence="5" id="KW-0326">Glycosidase</keyword>
<organism evidence="11 12">
    <name type="scientific">Luteolibacter ambystomatis</name>
    <dbReference type="NCBI Taxonomy" id="2824561"/>
    <lineage>
        <taxon>Bacteria</taxon>
        <taxon>Pseudomonadati</taxon>
        <taxon>Verrucomicrobiota</taxon>
        <taxon>Verrucomicrobiia</taxon>
        <taxon>Verrucomicrobiales</taxon>
        <taxon>Verrucomicrobiaceae</taxon>
        <taxon>Luteolibacter</taxon>
    </lineage>
</organism>
<feature type="domain" description="GH29D-like beta-sandwich" evidence="10">
    <location>
        <begin position="546"/>
        <end position="589"/>
    </location>
</feature>
<evidence type="ECO:0000313" key="12">
    <source>
        <dbReference type="Proteomes" id="UP000676169"/>
    </source>
</evidence>
<dbReference type="Gene3D" id="3.20.20.80">
    <property type="entry name" value="Glycosidases"/>
    <property type="match status" value="1"/>
</dbReference>
<dbReference type="GO" id="GO:0016020">
    <property type="term" value="C:membrane"/>
    <property type="evidence" value="ECO:0007669"/>
    <property type="project" value="TreeGrafter"/>
</dbReference>
<dbReference type="Gene3D" id="2.60.120.260">
    <property type="entry name" value="Galactose-binding domain-like"/>
    <property type="match status" value="1"/>
</dbReference>
<keyword evidence="12" id="KW-1185">Reference proteome</keyword>
<dbReference type="EMBL" id="CP073100">
    <property type="protein sequence ID" value="QUE49729.1"/>
    <property type="molecule type" value="Genomic_DNA"/>
</dbReference>
<keyword evidence="7" id="KW-0732">Signal</keyword>
<dbReference type="InterPro" id="IPR015882">
    <property type="entry name" value="HEX_bac_N"/>
</dbReference>
<evidence type="ECO:0000313" key="11">
    <source>
        <dbReference type="EMBL" id="QUE49729.1"/>
    </source>
</evidence>
<dbReference type="AlphaFoldDB" id="A0A975G5J9"/>